<gene>
    <name evidence="1" type="ORF">HYG86_15535</name>
</gene>
<dbReference type="KEGG" id="acae:HYG86_15535"/>
<protein>
    <submittedName>
        <fullName evidence="1">Uncharacterized protein</fullName>
    </submittedName>
</protein>
<dbReference type="Proteomes" id="UP000516160">
    <property type="component" value="Chromosome"/>
</dbReference>
<dbReference type="EMBL" id="CP058559">
    <property type="protein sequence ID" value="QNO16730.1"/>
    <property type="molecule type" value="Genomic_DNA"/>
</dbReference>
<reference evidence="1 2" key="1">
    <citation type="submission" date="2020-07" db="EMBL/GenBank/DDBJ databases">
        <title>Alkalicella. sp. LB2 genome.</title>
        <authorList>
            <person name="Postec A."/>
            <person name="Quemeneur M."/>
        </authorList>
    </citation>
    <scope>NUCLEOTIDE SEQUENCE [LARGE SCALE GENOMIC DNA]</scope>
    <source>
        <strain evidence="1 2">LB2</strain>
    </source>
</reference>
<proteinExistence type="predicted"/>
<organism evidence="1 2">
    <name type="scientific">Alkalicella caledoniensis</name>
    <dbReference type="NCBI Taxonomy" id="2731377"/>
    <lineage>
        <taxon>Bacteria</taxon>
        <taxon>Bacillati</taxon>
        <taxon>Bacillota</taxon>
        <taxon>Clostridia</taxon>
        <taxon>Eubacteriales</taxon>
        <taxon>Proteinivoracaceae</taxon>
        <taxon>Alkalicella</taxon>
    </lineage>
</organism>
<evidence type="ECO:0000313" key="2">
    <source>
        <dbReference type="Proteomes" id="UP000516160"/>
    </source>
</evidence>
<evidence type="ECO:0000313" key="1">
    <source>
        <dbReference type="EMBL" id="QNO16730.1"/>
    </source>
</evidence>
<sequence length="60" mass="6690">MLCPVCSGKDIGKVANNQFYCWTCFVVFNVNKGNNITGVYDVDDEGTLVSLEDDEYSLDM</sequence>
<accession>A0A7G9WDG8</accession>
<dbReference type="AlphaFoldDB" id="A0A7G9WDG8"/>
<keyword evidence="2" id="KW-1185">Reference proteome</keyword>
<name>A0A7G9WDG8_ALKCA</name>